<dbReference type="InterPro" id="IPR017871">
    <property type="entry name" value="ABC_transporter-like_CS"/>
</dbReference>
<keyword evidence="4" id="KW-0547">Nucleotide-binding</keyword>
<dbReference type="InParanoid" id="A0A4R6QU84"/>
<dbReference type="PROSITE" id="PS00211">
    <property type="entry name" value="ABC_TRANSPORTER_1"/>
    <property type="match status" value="1"/>
</dbReference>
<dbReference type="Proteomes" id="UP000295361">
    <property type="component" value="Unassembled WGS sequence"/>
</dbReference>
<dbReference type="Pfam" id="PF00005">
    <property type="entry name" value="ABC_tran"/>
    <property type="match status" value="1"/>
</dbReference>
<dbReference type="PROSITE" id="PS50893">
    <property type="entry name" value="ABC_TRANSPORTER_2"/>
    <property type="match status" value="1"/>
</dbReference>
<comment type="caution">
    <text evidence="7">The sequence shown here is derived from an EMBL/GenBank/DDBJ whole genome shotgun (WGS) entry which is preliminary data.</text>
</comment>
<evidence type="ECO:0000256" key="4">
    <source>
        <dbReference type="ARBA" id="ARBA00022741"/>
    </source>
</evidence>
<proteinExistence type="inferred from homology"/>
<dbReference type="RefSeq" id="WP_133699573.1">
    <property type="nucleotide sequence ID" value="NZ_SNXS01000001.1"/>
</dbReference>
<keyword evidence="2" id="KW-0813">Transport</keyword>
<name>A0A4R6QU84_9BURK</name>
<accession>A0A4R6QU84</accession>
<keyword evidence="3" id="KW-1003">Cell membrane</keyword>
<dbReference type="PANTHER" id="PTHR42788">
    <property type="entry name" value="TAURINE IMPORT ATP-BINDING PROTEIN-RELATED"/>
    <property type="match status" value="1"/>
</dbReference>
<organism evidence="7 8">
    <name type="scientific">Roseateles toxinivorans</name>
    <dbReference type="NCBI Taxonomy" id="270368"/>
    <lineage>
        <taxon>Bacteria</taxon>
        <taxon>Pseudomonadati</taxon>
        <taxon>Pseudomonadota</taxon>
        <taxon>Betaproteobacteria</taxon>
        <taxon>Burkholderiales</taxon>
        <taxon>Sphaerotilaceae</taxon>
        <taxon>Roseateles</taxon>
    </lineage>
</organism>
<dbReference type="InterPro" id="IPR003593">
    <property type="entry name" value="AAA+_ATPase"/>
</dbReference>
<gene>
    <name evidence="7" type="ORF">DES47_1011061</name>
</gene>
<evidence type="ECO:0000256" key="3">
    <source>
        <dbReference type="ARBA" id="ARBA00022475"/>
    </source>
</evidence>
<dbReference type="GO" id="GO:0005524">
    <property type="term" value="F:ATP binding"/>
    <property type="evidence" value="ECO:0007669"/>
    <property type="project" value="UniProtKB-KW"/>
</dbReference>
<dbReference type="InterPro" id="IPR050166">
    <property type="entry name" value="ABC_transporter_ATP-bind"/>
</dbReference>
<protein>
    <submittedName>
        <fullName evidence="7">Amino acid ABC transporter ATP-binding protein (PAAT family)</fullName>
    </submittedName>
</protein>
<evidence type="ECO:0000313" key="7">
    <source>
        <dbReference type="EMBL" id="TDP74991.1"/>
    </source>
</evidence>
<dbReference type="GO" id="GO:0016887">
    <property type="term" value="F:ATP hydrolysis activity"/>
    <property type="evidence" value="ECO:0007669"/>
    <property type="project" value="InterPro"/>
</dbReference>
<dbReference type="SUPFAM" id="SSF52540">
    <property type="entry name" value="P-loop containing nucleoside triphosphate hydrolases"/>
    <property type="match status" value="1"/>
</dbReference>
<dbReference type="SMART" id="SM00382">
    <property type="entry name" value="AAA"/>
    <property type="match status" value="1"/>
</dbReference>
<evidence type="ECO:0000256" key="1">
    <source>
        <dbReference type="ARBA" id="ARBA00005417"/>
    </source>
</evidence>
<evidence type="ECO:0000256" key="5">
    <source>
        <dbReference type="ARBA" id="ARBA00022840"/>
    </source>
</evidence>
<evidence type="ECO:0000313" key="8">
    <source>
        <dbReference type="Proteomes" id="UP000295361"/>
    </source>
</evidence>
<dbReference type="PANTHER" id="PTHR42788:SF13">
    <property type="entry name" value="ALIPHATIC SULFONATES IMPORT ATP-BINDING PROTEIN SSUB"/>
    <property type="match status" value="1"/>
</dbReference>
<keyword evidence="8" id="KW-1185">Reference proteome</keyword>
<sequence>MTALLRLDAATVRFGDHTALHPTTLQIQSGERLMLLGANGSGKTTLLRVLHGLQLFEGRRLLADQVLRQAMVAQRPFLLSLSVWHNVVLALWLAGVPRGQRPERARQALARVGLTDMAQRPARVLSGGQQQRLALARAWGLQPQLLFLDEPTANLDPGAKREVEALIEAFAAEGMTLVMSTHNLGQAKRLGTRVLYLEAGKVLADLSPQAFFNGPLPQEAQLFLKGELPWS</sequence>
<evidence type="ECO:0000259" key="6">
    <source>
        <dbReference type="PROSITE" id="PS50893"/>
    </source>
</evidence>
<dbReference type="InterPro" id="IPR003439">
    <property type="entry name" value="ABC_transporter-like_ATP-bd"/>
</dbReference>
<feature type="domain" description="ABC transporter" evidence="6">
    <location>
        <begin position="5"/>
        <end position="224"/>
    </location>
</feature>
<evidence type="ECO:0000256" key="2">
    <source>
        <dbReference type="ARBA" id="ARBA00022448"/>
    </source>
</evidence>
<dbReference type="AlphaFoldDB" id="A0A4R6QU84"/>
<keyword evidence="5 7" id="KW-0067">ATP-binding</keyword>
<keyword evidence="3" id="KW-0472">Membrane</keyword>
<comment type="similarity">
    <text evidence="1">Belongs to the ABC transporter superfamily.</text>
</comment>
<dbReference type="Gene3D" id="3.40.50.300">
    <property type="entry name" value="P-loop containing nucleotide triphosphate hydrolases"/>
    <property type="match status" value="1"/>
</dbReference>
<dbReference type="OrthoDB" id="9800654at2"/>
<dbReference type="EMBL" id="SNXS01000001">
    <property type="protein sequence ID" value="TDP74991.1"/>
    <property type="molecule type" value="Genomic_DNA"/>
</dbReference>
<dbReference type="InterPro" id="IPR027417">
    <property type="entry name" value="P-loop_NTPase"/>
</dbReference>
<reference evidence="7 8" key="1">
    <citation type="submission" date="2019-03" db="EMBL/GenBank/DDBJ databases">
        <title>Genomic Encyclopedia of Type Strains, Phase IV (KMG-IV): sequencing the most valuable type-strain genomes for metagenomic binning, comparative biology and taxonomic classification.</title>
        <authorList>
            <person name="Goeker M."/>
        </authorList>
    </citation>
    <scope>NUCLEOTIDE SEQUENCE [LARGE SCALE GENOMIC DNA]</scope>
    <source>
        <strain evidence="7 8">DSM 16998</strain>
    </source>
</reference>